<comment type="catalytic activity">
    <reaction evidence="9 11">
        <text>O-phospho-L-seryl-[protein] + H2O = L-seryl-[protein] + phosphate</text>
        <dbReference type="Rhea" id="RHEA:20629"/>
        <dbReference type="Rhea" id="RHEA-COMP:9863"/>
        <dbReference type="Rhea" id="RHEA-COMP:11604"/>
        <dbReference type="ChEBI" id="CHEBI:15377"/>
        <dbReference type="ChEBI" id="CHEBI:29999"/>
        <dbReference type="ChEBI" id="CHEBI:43474"/>
        <dbReference type="ChEBI" id="CHEBI:83421"/>
        <dbReference type="EC" id="3.1.3.16"/>
    </reaction>
</comment>
<evidence type="ECO:0000256" key="10">
    <source>
        <dbReference type="ARBA" id="ARBA00048336"/>
    </source>
</evidence>
<comment type="cofactor">
    <cofactor evidence="2 11">
        <name>Mg(2+)</name>
        <dbReference type="ChEBI" id="CHEBI:18420"/>
    </cofactor>
</comment>
<comment type="catalytic activity">
    <reaction evidence="10 11">
        <text>O-phospho-L-threonyl-[protein] + H2O = L-threonyl-[protein] + phosphate</text>
        <dbReference type="Rhea" id="RHEA:47004"/>
        <dbReference type="Rhea" id="RHEA-COMP:11060"/>
        <dbReference type="Rhea" id="RHEA-COMP:11605"/>
        <dbReference type="ChEBI" id="CHEBI:15377"/>
        <dbReference type="ChEBI" id="CHEBI:30013"/>
        <dbReference type="ChEBI" id="CHEBI:43474"/>
        <dbReference type="ChEBI" id="CHEBI:61977"/>
        <dbReference type="EC" id="3.1.3.16"/>
    </reaction>
</comment>
<keyword evidence="6 11" id="KW-0460">Magnesium</keyword>
<dbReference type="PANTHER" id="PTHR12320">
    <property type="entry name" value="PROTEIN PHOSPHATASE 2C"/>
    <property type="match status" value="1"/>
</dbReference>
<evidence type="ECO:0000256" key="4">
    <source>
        <dbReference type="ARBA" id="ARBA00022723"/>
    </source>
</evidence>
<comment type="caution">
    <text evidence="13">The sequence shown here is derived from an EMBL/GenBank/DDBJ whole genome shotgun (WGS) entry which is preliminary data.</text>
</comment>
<dbReference type="InterPro" id="IPR001932">
    <property type="entry name" value="PPM-type_phosphatase-like_dom"/>
</dbReference>
<dbReference type="OrthoDB" id="60843at2759"/>
<sequence length="409" mass="45101">MYGDIVKDTDVCRQVRRKWSRESGRLAMMVHIESVKVTGLEAFKRIWNKMSCVTWLGRVISRALVTGIQSNVISNCYLVDRFRDFQTLQYFSTDTTTTNDNNNQKVEDQTPVKCQDLPPQISLRSSDMCRALDTRWPGLRIGPGFVSVVSGLPKDFSCSTFRRGQFGDDAWFIARTNNADVIGVADGVGGWRNYGLDPGEFSFSLMKACERLVEAGWFSPSKPGRLLATGFNRIQENNLVQGSSTACVLALSREDSTLYCANLGDSGFVVVRQGKVIHRSEEQTHCFNTPFQLSCPPPGENVLCDSPDCADISQMSVEDGDVILLATDGVFDNVPEQILISELGKVQGEKDPLRLQNAANSIALMARTLAFDTKHMSPFARNAQRNGIATIGGKPDDITVLLATVCMGK</sequence>
<dbReference type="AlphaFoldDB" id="A0A8J2JQM0"/>
<dbReference type="InterPro" id="IPR039123">
    <property type="entry name" value="PPTC7"/>
</dbReference>
<dbReference type="SMART" id="SM00331">
    <property type="entry name" value="PP2C_SIG"/>
    <property type="match status" value="1"/>
</dbReference>
<keyword evidence="4 11" id="KW-0479">Metal-binding</keyword>
<evidence type="ECO:0000256" key="1">
    <source>
        <dbReference type="ARBA" id="ARBA00001936"/>
    </source>
</evidence>
<name>A0A8J2JQM0_9HEXA</name>
<accession>A0A8J2JQM0</accession>
<gene>
    <name evidence="13" type="ORF">AFUS01_LOCUS14323</name>
</gene>
<dbReference type="GO" id="GO:0004722">
    <property type="term" value="F:protein serine/threonine phosphatase activity"/>
    <property type="evidence" value="ECO:0007669"/>
    <property type="project" value="UniProtKB-EC"/>
</dbReference>
<dbReference type="PANTHER" id="PTHR12320:SF1">
    <property type="entry name" value="PROTEIN PHOSPHATASE PTC7 HOMOLOG"/>
    <property type="match status" value="1"/>
</dbReference>
<evidence type="ECO:0000256" key="7">
    <source>
        <dbReference type="ARBA" id="ARBA00022912"/>
    </source>
</evidence>
<proteinExistence type="inferred from homology"/>
<keyword evidence="8 11" id="KW-0464">Manganese</keyword>
<evidence type="ECO:0000256" key="5">
    <source>
        <dbReference type="ARBA" id="ARBA00022801"/>
    </source>
</evidence>
<protein>
    <recommendedName>
        <fullName evidence="11">Protein phosphatase</fullName>
        <ecNumber evidence="11">3.1.3.16</ecNumber>
    </recommendedName>
</protein>
<dbReference type="GO" id="GO:0005739">
    <property type="term" value="C:mitochondrion"/>
    <property type="evidence" value="ECO:0007669"/>
    <property type="project" value="TreeGrafter"/>
</dbReference>
<dbReference type="GO" id="GO:0046872">
    <property type="term" value="F:metal ion binding"/>
    <property type="evidence" value="ECO:0007669"/>
    <property type="project" value="UniProtKB-UniRule"/>
</dbReference>
<keyword evidence="14" id="KW-1185">Reference proteome</keyword>
<dbReference type="SMART" id="SM00332">
    <property type="entry name" value="PP2Cc"/>
    <property type="match status" value="1"/>
</dbReference>
<evidence type="ECO:0000313" key="13">
    <source>
        <dbReference type="EMBL" id="CAG7725362.1"/>
    </source>
</evidence>
<dbReference type="Proteomes" id="UP000708208">
    <property type="component" value="Unassembled WGS sequence"/>
</dbReference>
<keyword evidence="5 11" id="KW-0378">Hydrolase</keyword>
<comment type="similarity">
    <text evidence="3 11">Belongs to the PP2C family.</text>
</comment>
<dbReference type="Pfam" id="PF13672">
    <property type="entry name" value="PP2C_2"/>
    <property type="match status" value="1"/>
</dbReference>
<dbReference type="FunFam" id="3.60.40.10:FF:000009">
    <property type="entry name" value="Blast:Protein phosphatase PTC7 homolog"/>
    <property type="match status" value="1"/>
</dbReference>
<evidence type="ECO:0000256" key="11">
    <source>
        <dbReference type="RuleBase" id="RU366020"/>
    </source>
</evidence>
<dbReference type="EC" id="3.1.3.16" evidence="11"/>
<comment type="cofactor">
    <cofactor evidence="1 11">
        <name>Mn(2+)</name>
        <dbReference type="ChEBI" id="CHEBI:29035"/>
    </cofactor>
</comment>
<keyword evidence="7 11" id="KW-0904">Protein phosphatase</keyword>
<organism evidence="13 14">
    <name type="scientific">Allacma fusca</name>
    <dbReference type="NCBI Taxonomy" id="39272"/>
    <lineage>
        <taxon>Eukaryota</taxon>
        <taxon>Metazoa</taxon>
        <taxon>Ecdysozoa</taxon>
        <taxon>Arthropoda</taxon>
        <taxon>Hexapoda</taxon>
        <taxon>Collembola</taxon>
        <taxon>Symphypleona</taxon>
        <taxon>Sminthuridae</taxon>
        <taxon>Allacma</taxon>
    </lineage>
</organism>
<reference evidence="13" key="1">
    <citation type="submission" date="2021-06" db="EMBL/GenBank/DDBJ databases">
        <authorList>
            <person name="Hodson N. C."/>
            <person name="Mongue J. A."/>
            <person name="Jaron S. K."/>
        </authorList>
    </citation>
    <scope>NUCLEOTIDE SEQUENCE</scope>
</reference>
<feature type="domain" description="PPM-type phosphatase" evidence="12">
    <location>
        <begin position="149"/>
        <end position="405"/>
    </location>
</feature>
<dbReference type="EMBL" id="CAJVCH010120995">
    <property type="protein sequence ID" value="CAG7725362.1"/>
    <property type="molecule type" value="Genomic_DNA"/>
</dbReference>
<evidence type="ECO:0000256" key="2">
    <source>
        <dbReference type="ARBA" id="ARBA00001946"/>
    </source>
</evidence>
<evidence type="ECO:0000313" key="14">
    <source>
        <dbReference type="Proteomes" id="UP000708208"/>
    </source>
</evidence>
<evidence type="ECO:0000256" key="9">
    <source>
        <dbReference type="ARBA" id="ARBA00047761"/>
    </source>
</evidence>
<evidence type="ECO:0000256" key="6">
    <source>
        <dbReference type="ARBA" id="ARBA00022842"/>
    </source>
</evidence>
<evidence type="ECO:0000256" key="3">
    <source>
        <dbReference type="ARBA" id="ARBA00006702"/>
    </source>
</evidence>
<dbReference type="PROSITE" id="PS51746">
    <property type="entry name" value="PPM_2"/>
    <property type="match status" value="1"/>
</dbReference>
<evidence type="ECO:0000259" key="12">
    <source>
        <dbReference type="PROSITE" id="PS51746"/>
    </source>
</evidence>
<evidence type="ECO:0000256" key="8">
    <source>
        <dbReference type="ARBA" id="ARBA00023211"/>
    </source>
</evidence>